<dbReference type="KEGG" id="tatv:25781729"/>
<accession>G9NXT9</accession>
<dbReference type="AlphaFoldDB" id="G9NXT9"/>
<name>G9NXT9_HYPAI</name>
<organism evidence="4 5">
    <name type="scientific">Hypocrea atroviridis (strain ATCC 20476 / IMI 206040)</name>
    <name type="common">Trichoderma atroviride</name>
    <dbReference type="NCBI Taxonomy" id="452589"/>
    <lineage>
        <taxon>Eukaryota</taxon>
        <taxon>Fungi</taxon>
        <taxon>Dikarya</taxon>
        <taxon>Ascomycota</taxon>
        <taxon>Pezizomycotina</taxon>
        <taxon>Sordariomycetes</taxon>
        <taxon>Hypocreomycetidae</taxon>
        <taxon>Hypocreales</taxon>
        <taxon>Hypocreaceae</taxon>
        <taxon>Trichoderma</taxon>
    </lineage>
</organism>
<evidence type="ECO:0000256" key="2">
    <source>
        <dbReference type="SAM" id="Phobius"/>
    </source>
</evidence>
<gene>
    <name evidence="4" type="ORF">TRIATDRAFT_300540</name>
</gene>
<keyword evidence="2" id="KW-1133">Transmembrane helix</keyword>
<dbReference type="EMBL" id="ABDG02000025">
    <property type="protein sequence ID" value="EHK44268.1"/>
    <property type="molecule type" value="Genomic_DNA"/>
</dbReference>
<dbReference type="GeneID" id="25781729"/>
<feature type="compositionally biased region" description="Low complexity" evidence="1">
    <location>
        <begin position="393"/>
        <end position="412"/>
    </location>
</feature>
<dbReference type="OrthoDB" id="4524805at2759"/>
<feature type="signal peptide" evidence="3">
    <location>
        <begin position="1"/>
        <end position="27"/>
    </location>
</feature>
<evidence type="ECO:0000313" key="5">
    <source>
        <dbReference type="Proteomes" id="UP000005426"/>
    </source>
</evidence>
<feature type="compositionally biased region" description="Pro residues" evidence="1">
    <location>
        <begin position="311"/>
        <end position="321"/>
    </location>
</feature>
<evidence type="ECO:0008006" key="6">
    <source>
        <dbReference type="Google" id="ProtNLM"/>
    </source>
</evidence>
<dbReference type="OMA" id="EDMYKHV"/>
<sequence>MLPGILPSSSSLVAALSSVLLWSVAHSSPTFGSGSSTPFITKRDTVRDGPPLSARVLRDTRILPVQIGGIVAAYGVSLVLVAIILLALSKRRREHLRGSDIPSYVFQPNFPVAEFQQQFEFTNQQAEGHIVPPLVIPKSEYYHSGPYSARVFDHKNGSSSYVIPSPSSSAIPSTLGVSPLVDQSVVAADRAMAQQQLEEMYKFVMEHEEAKQKGIILESPVVAPSPQESTASDKSKGLLSKKSKSKPAGLNLAAAKEEKSQSKTSALFSSLLSPKKKAAKGMNISSPIMTPMSGTFPQHESREMSAIPPRHYAPPPPPPVPTDQVPYGAYRASGAPITPDMSPQSIQTIDERIGASLDRSSRTTLPYTERDPESATSDHSQVPLVGLPSSPKPGSTFPSLPSLPSSPRPGASFSRPNPPSAVRTGGALPLRAYEEQLGSPFVTNQTTKQTVFERTGPLSPSGRTPFTASAVPYSPYQPYTPLVPITPGLVTREDRKRMKRMVPKTPTLEMVRSSDDVW</sequence>
<keyword evidence="2" id="KW-0472">Membrane</keyword>
<keyword evidence="3" id="KW-0732">Signal</keyword>
<evidence type="ECO:0000256" key="3">
    <source>
        <dbReference type="SAM" id="SignalP"/>
    </source>
</evidence>
<feature type="transmembrane region" description="Helical" evidence="2">
    <location>
        <begin position="67"/>
        <end position="88"/>
    </location>
</feature>
<keyword evidence="2" id="KW-0812">Transmembrane</keyword>
<feature type="region of interest" description="Disordered" evidence="1">
    <location>
        <begin position="284"/>
        <end position="426"/>
    </location>
</feature>
<feature type="compositionally biased region" description="Polar residues" evidence="1">
    <location>
        <begin position="284"/>
        <end position="298"/>
    </location>
</feature>
<keyword evidence="5" id="KW-1185">Reference proteome</keyword>
<proteinExistence type="predicted"/>
<evidence type="ECO:0000256" key="1">
    <source>
        <dbReference type="SAM" id="MobiDB-lite"/>
    </source>
</evidence>
<feature type="region of interest" description="Disordered" evidence="1">
    <location>
        <begin position="219"/>
        <end position="259"/>
    </location>
</feature>
<dbReference type="Proteomes" id="UP000005426">
    <property type="component" value="Unassembled WGS sequence"/>
</dbReference>
<dbReference type="HOGENOM" id="CLU_482351_0_0_1"/>
<feature type="chain" id="PRO_5003524720" description="Transmembrane protein" evidence="3">
    <location>
        <begin position="28"/>
        <end position="518"/>
    </location>
</feature>
<dbReference type="STRING" id="452589.G9NXT9"/>
<reference evidence="4 5" key="1">
    <citation type="journal article" date="2011" name="Genome Biol.">
        <title>Comparative genome sequence analysis underscores mycoparasitism as the ancestral life style of Trichoderma.</title>
        <authorList>
            <person name="Kubicek C.P."/>
            <person name="Herrera-Estrella A."/>
            <person name="Seidl-Seiboth V."/>
            <person name="Martinez D.A."/>
            <person name="Druzhinina I.S."/>
            <person name="Thon M."/>
            <person name="Zeilinger S."/>
            <person name="Casas-Flores S."/>
            <person name="Horwitz B.A."/>
            <person name="Mukherjee P.K."/>
            <person name="Mukherjee M."/>
            <person name="Kredics L."/>
            <person name="Alcaraz L.D."/>
            <person name="Aerts A."/>
            <person name="Antal Z."/>
            <person name="Atanasova L."/>
            <person name="Cervantes-Badillo M.G."/>
            <person name="Challacombe J."/>
            <person name="Chertkov O."/>
            <person name="McCluskey K."/>
            <person name="Coulpier F."/>
            <person name="Deshpande N."/>
            <person name="von Doehren H."/>
            <person name="Ebbole D.J."/>
            <person name="Esquivel-Naranjo E.U."/>
            <person name="Fekete E."/>
            <person name="Flipphi M."/>
            <person name="Glaser F."/>
            <person name="Gomez-Rodriguez E.Y."/>
            <person name="Gruber S."/>
            <person name="Han C."/>
            <person name="Henrissat B."/>
            <person name="Hermosa R."/>
            <person name="Hernandez-Onate M."/>
            <person name="Karaffa L."/>
            <person name="Kosti I."/>
            <person name="Le Crom S."/>
            <person name="Lindquist E."/>
            <person name="Lucas S."/>
            <person name="Luebeck M."/>
            <person name="Luebeck P.S."/>
            <person name="Margeot A."/>
            <person name="Metz B."/>
            <person name="Misra M."/>
            <person name="Nevalainen H."/>
            <person name="Omann M."/>
            <person name="Packer N."/>
            <person name="Perrone G."/>
            <person name="Uresti-Rivera E.E."/>
            <person name="Salamov A."/>
            <person name="Schmoll M."/>
            <person name="Seiboth B."/>
            <person name="Shapiro H."/>
            <person name="Sukno S."/>
            <person name="Tamayo-Ramos J.A."/>
            <person name="Tisch D."/>
            <person name="Wiest A."/>
            <person name="Wilkinson H.H."/>
            <person name="Zhang M."/>
            <person name="Coutinho P.M."/>
            <person name="Kenerley C.M."/>
            <person name="Monte E."/>
            <person name="Baker S.E."/>
            <person name="Grigoriev I.V."/>
        </authorList>
    </citation>
    <scope>NUCLEOTIDE SEQUENCE [LARGE SCALE GENOMIC DNA]</scope>
    <source>
        <strain evidence="5">ATCC 20476 / IMI 206040</strain>
    </source>
</reference>
<protein>
    <recommendedName>
        <fullName evidence="6">Transmembrane protein</fullName>
    </recommendedName>
</protein>
<evidence type="ECO:0000313" key="4">
    <source>
        <dbReference type="EMBL" id="EHK44268.1"/>
    </source>
</evidence>
<comment type="caution">
    <text evidence="4">The sequence shown here is derived from an EMBL/GenBank/DDBJ whole genome shotgun (WGS) entry which is preliminary data.</text>
</comment>
<dbReference type="eggNOG" id="ENOG502SIUZ">
    <property type="taxonomic scope" value="Eukaryota"/>
</dbReference>